<dbReference type="Proteomes" id="UP001249851">
    <property type="component" value="Unassembled WGS sequence"/>
</dbReference>
<reference evidence="3" key="2">
    <citation type="journal article" date="2023" name="Science">
        <title>Genomic signatures of disease resistance in endangered staghorn corals.</title>
        <authorList>
            <person name="Vollmer S.V."/>
            <person name="Selwyn J.D."/>
            <person name="Despard B.A."/>
            <person name="Roesel C.L."/>
        </authorList>
    </citation>
    <scope>NUCLEOTIDE SEQUENCE</scope>
    <source>
        <strain evidence="3">K2</strain>
    </source>
</reference>
<comment type="caution">
    <text evidence="3">The sequence shown here is derived from an EMBL/GenBank/DDBJ whole genome shotgun (WGS) entry which is preliminary data.</text>
</comment>
<reference evidence="3" key="1">
    <citation type="journal article" date="2023" name="G3 (Bethesda)">
        <title>Whole genome assembly and annotation of the endangered Caribbean coral Acropora cervicornis.</title>
        <authorList>
            <person name="Selwyn J.D."/>
            <person name="Vollmer S.V."/>
        </authorList>
    </citation>
    <scope>NUCLEOTIDE SEQUENCE</scope>
    <source>
        <strain evidence="3">K2</strain>
    </source>
</reference>
<dbReference type="AlphaFoldDB" id="A0AAD9VD41"/>
<name>A0AAD9VD41_ACRCE</name>
<feature type="region of interest" description="Disordered" evidence="1">
    <location>
        <begin position="392"/>
        <end position="417"/>
    </location>
</feature>
<organism evidence="3 4">
    <name type="scientific">Acropora cervicornis</name>
    <name type="common">Staghorn coral</name>
    <dbReference type="NCBI Taxonomy" id="6130"/>
    <lineage>
        <taxon>Eukaryota</taxon>
        <taxon>Metazoa</taxon>
        <taxon>Cnidaria</taxon>
        <taxon>Anthozoa</taxon>
        <taxon>Hexacorallia</taxon>
        <taxon>Scleractinia</taxon>
        <taxon>Astrocoeniina</taxon>
        <taxon>Acroporidae</taxon>
        <taxon>Acropora</taxon>
    </lineage>
</organism>
<protein>
    <submittedName>
        <fullName evidence="3">Uncharacterized protein</fullName>
    </submittedName>
</protein>
<dbReference type="EMBL" id="JARQWQ010000009">
    <property type="protein sequence ID" value="KAK2569612.1"/>
    <property type="molecule type" value="Genomic_DNA"/>
</dbReference>
<evidence type="ECO:0000256" key="2">
    <source>
        <dbReference type="SAM" id="Phobius"/>
    </source>
</evidence>
<feature type="compositionally biased region" description="Polar residues" evidence="1">
    <location>
        <begin position="323"/>
        <end position="343"/>
    </location>
</feature>
<proteinExistence type="predicted"/>
<feature type="region of interest" description="Disordered" evidence="1">
    <location>
        <begin position="309"/>
        <end position="375"/>
    </location>
</feature>
<evidence type="ECO:0000256" key="1">
    <source>
        <dbReference type="SAM" id="MobiDB-lite"/>
    </source>
</evidence>
<keyword evidence="4" id="KW-1185">Reference proteome</keyword>
<keyword evidence="2" id="KW-0812">Transmembrane</keyword>
<feature type="transmembrane region" description="Helical" evidence="2">
    <location>
        <begin position="512"/>
        <end position="539"/>
    </location>
</feature>
<keyword evidence="2" id="KW-1133">Transmembrane helix</keyword>
<sequence length="541" mass="58078">MLAGKAAICIGEMQVNLDNLYVCGTLHLRMSVLEGFQNAVFLLELPNFQRQQMSLWKTVLLFLTFVCMLEESAGKSSSIMETSSSPQTSILLQTEPTSSSMSVVKTVHLGISSTEYRETTSPATVYYSPSNWLVTTPSSTAESNTVTPMLAPSIAIGKDKTSLHPSNTMLIKKSTSTDMRLESTDYKLSGQITSSYKTESQQTTAIPEILSPGIKDTSSALPLNSELVHSLVSVLSLQLTTAAENRSTTPWVQVPEMISYSKATKSLKLSTSSKSSPSFPTSSPSVLSSSLLSLPTSFLLSHRGTTETTLLTKSTHSSMTPARISSNAEQGAMTNSTVVTPNSRTERPTSSDLPRMKSNLPVSTVVSSTPISPSTRRKLQIKVTLSISTSRSQVSSSLSSTSSKSSPSFPTSSLSVPLSSLLSLPTSSLLSNRETTETTLLTKSTYSSMTPVRISSNAEQAAMTNSTFVTPTLRTERPTSSDSGMTSSSTNKIPRDSTPPKNAEAQSEGKGFIIVVVLPFLVLFLLFILTFAVLIYYVCKG</sequence>
<feature type="compositionally biased region" description="Low complexity" evidence="1">
    <location>
        <begin position="480"/>
        <end position="490"/>
    </location>
</feature>
<keyword evidence="2" id="KW-0472">Membrane</keyword>
<gene>
    <name evidence="3" type="ORF">P5673_005439</name>
</gene>
<feature type="region of interest" description="Disordered" evidence="1">
    <location>
        <begin position="465"/>
        <end position="504"/>
    </location>
</feature>
<evidence type="ECO:0000313" key="3">
    <source>
        <dbReference type="EMBL" id="KAK2569612.1"/>
    </source>
</evidence>
<feature type="compositionally biased region" description="Low complexity" evidence="1">
    <location>
        <begin position="309"/>
        <end position="320"/>
    </location>
</feature>
<feature type="compositionally biased region" description="Low complexity" evidence="1">
    <location>
        <begin position="361"/>
        <end position="374"/>
    </location>
</feature>
<accession>A0AAD9VD41</accession>
<evidence type="ECO:0000313" key="4">
    <source>
        <dbReference type="Proteomes" id="UP001249851"/>
    </source>
</evidence>